<dbReference type="PANTHER" id="PTHR11214:SF314">
    <property type="entry name" value="HEXOSYLTRANSFERASE"/>
    <property type="match status" value="1"/>
</dbReference>
<dbReference type="EC" id="2.4.1.-" evidence="10"/>
<dbReference type="EMBL" id="JARBHB010000005">
    <property type="protein sequence ID" value="KAJ8884535.1"/>
    <property type="molecule type" value="Genomic_DNA"/>
</dbReference>
<keyword evidence="6" id="KW-0735">Signal-anchor</keyword>
<keyword evidence="5" id="KW-0812">Transmembrane</keyword>
<evidence type="ECO:0000256" key="8">
    <source>
        <dbReference type="ARBA" id="ARBA00023034"/>
    </source>
</evidence>
<dbReference type="Pfam" id="PF01762">
    <property type="entry name" value="Galactosyl_T"/>
    <property type="match status" value="1"/>
</dbReference>
<dbReference type="Proteomes" id="UP001159363">
    <property type="component" value="Chromosome 4"/>
</dbReference>
<dbReference type="Gene3D" id="3.90.550.50">
    <property type="match status" value="1"/>
</dbReference>
<evidence type="ECO:0000256" key="6">
    <source>
        <dbReference type="ARBA" id="ARBA00022968"/>
    </source>
</evidence>
<keyword evidence="12" id="KW-1185">Reference proteome</keyword>
<evidence type="ECO:0000313" key="11">
    <source>
        <dbReference type="EMBL" id="KAJ8884535.1"/>
    </source>
</evidence>
<evidence type="ECO:0000256" key="3">
    <source>
        <dbReference type="ARBA" id="ARBA00022676"/>
    </source>
</evidence>
<dbReference type="InterPro" id="IPR002659">
    <property type="entry name" value="Glyco_trans_31"/>
</dbReference>
<keyword evidence="4" id="KW-0808">Transferase</keyword>
<comment type="similarity">
    <text evidence="2 10">Belongs to the glycosyltransferase 31 family.</text>
</comment>
<proteinExistence type="inferred from homology"/>
<evidence type="ECO:0000313" key="12">
    <source>
        <dbReference type="Proteomes" id="UP001159363"/>
    </source>
</evidence>
<protein>
    <recommendedName>
        <fullName evidence="10">Hexosyltransferase</fullName>
        <ecNumber evidence="10">2.4.1.-</ecNumber>
    </recommendedName>
</protein>
<organism evidence="11 12">
    <name type="scientific">Dryococelus australis</name>
    <dbReference type="NCBI Taxonomy" id="614101"/>
    <lineage>
        <taxon>Eukaryota</taxon>
        <taxon>Metazoa</taxon>
        <taxon>Ecdysozoa</taxon>
        <taxon>Arthropoda</taxon>
        <taxon>Hexapoda</taxon>
        <taxon>Insecta</taxon>
        <taxon>Pterygota</taxon>
        <taxon>Neoptera</taxon>
        <taxon>Polyneoptera</taxon>
        <taxon>Phasmatodea</taxon>
        <taxon>Verophasmatodea</taxon>
        <taxon>Anareolatae</taxon>
        <taxon>Phasmatidae</taxon>
        <taxon>Eurycanthinae</taxon>
        <taxon>Dryococelus</taxon>
    </lineage>
</organism>
<evidence type="ECO:0000256" key="9">
    <source>
        <dbReference type="ARBA" id="ARBA00023136"/>
    </source>
</evidence>
<dbReference type="PANTHER" id="PTHR11214">
    <property type="entry name" value="BETA-1,3-N-ACETYLGLUCOSAMINYLTRANSFERASE"/>
    <property type="match status" value="1"/>
</dbReference>
<keyword evidence="3 10" id="KW-0328">Glycosyltransferase</keyword>
<evidence type="ECO:0000256" key="1">
    <source>
        <dbReference type="ARBA" id="ARBA00004323"/>
    </source>
</evidence>
<evidence type="ECO:0000256" key="7">
    <source>
        <dbReference type="ARBA" id="ARBA00022989"/>
    </source>
</evidence>
<comment type="caution">
    <text evidence="11">The sequence shown here is derived from an EMBL/GenBank/DDBJ whole genome shotgun (WGS) entry which is preliminary data.</text>
</comment>
<reference evidence="11 12" key="1">
    <citation type="submission" date="2023-02" db="EMBL/GenBank/DDBJ databases">
        <title>LHISI_Scaffold_Assembly.</title>
        <authorList>
            <person name="Stuart O.P."/>
            <person name="Cleave R."/>
            <person name="Magrath M.J.L."/>
            <person name="Mikheyev A.S."/>
        </authorList>
    </citation>
    <scope>NUCLEOTIDE SEQUENCE [LARGE SCALE GENOMIC DNA]</scope>
    <source>
        <strain evidence="11">Daus_M_001</strain>
        <tissue evidence="11">Leg muscle</tissue>
    </source>
</reference>
<evidence type="ECO:0000256" key="2">
    <source>
        <dbReference type="ARBA" id="ARBA00008661"/>
    </source>
</evidence>
<comment type="subcellular location">
    <subcellularLocation>
        <location evidence="1 10">Golgi apparatus membrane</location>
        <topology evidence="1 10">Single-pass type II membrane protein</topology>
    </subcellularLocation>
</comment>
<gene>
    <name evidence="11" type="ORF">PR048_016392</name>
</gene>
<keyword evidence="7" id="KW-1133">Transmembrane helix</keyword>
<keyword evidence="8 10" id="KW-0333">Golgi apparatus</keyword>
<name>A0ABQ9HJL5_9NEOP</name>
<keyword evidence="9" id="KW-0472">Membrane</keyword>
<evidence type="ECO:0000256" key="4">
    <source>
        <dbReference type="ARBA" id="ARBA00022679"/>
    </source>
</evidence>
<evidence type="ECO:0000256" key="5">
    <source>
        <dbReference type="ARBA" id="ARBA00022692"/>
    </source>
</evidence>
<sequence length="330" mass="38719">MTGVYRRLVKSEHRNLHDLDSVLVDDSKYYQEDILVPLSVNYNGSPIYPLYDSGFEINPEVCSGKNFAPELLIVVHSANFLIDLRTAIRYTWKHFDKIENTVIVFFLGRSDNRTITENVLAESAFFGDIVVSRTFDTYNNLTLKTISMCEWIDRFCPRAKFVLKADDDIFLNVPLLLDFIRQPEVKSAKRSVFGKLNHGTGPVRYPDHKFYISPEEYPGDVFLDYMQGASYLFTGDIAGSLFRTALQMNFFRMEDIFLTGFVSERIQARKVHVDRFYVLYFEIWHYYTENNQTYYDVESCNVKKLIAIHYVSYSDIFALWQRFFTRKVCK</sequence>
<evidence type="ECO:0000256" key="10">
    <source>
        <dbReference type="RuleBase" id="RU363063"/>
    </source>
</evidence>
<accession>A0ABQ9HJL5</accession>